<evidence type="ECO:0000259" key="1">
    <source>
        <dbReference type="Pfam" id="PF10740"/>
    </source>
</evidence>
<reference evidence="2 3" key="1">
    <citation type="submission" date="2016-02" db="EMBL/GenBank/DDBJ databases">
        <title>Draft genome sequence of hydrocarbon degrading Staphylococcus saprophyticus Strain CNV2, isolated from crude-oil contaminated soil from Noonmati Oil Refinery, Guwahati, Assam, India.</title>
        <authorList>
            <person name="Mukherjee A."/>
            <person name="Chettri B."/>
            <person name="Langpoklakpam J."/>
            <person name="Singh A.K."/>
            <person name="Chattopadhyay D.J."/>
        </authorList>
    </citation>
    <scope>NUCLEOTIDE SEQUENCE [LARGE SCALE GENOMIC DNA]</scope>
    <source>
        <strain evidence="2 3">CNV2</strain>
    </source>
</reference>
<dbReference type="Pfam" id="PF10740">
    <property type="entry name" value="DUF2529"/>
    <property type="match status" value="1"/>
</dbReference>
<dbReference type="AlphaFoldDB" id="A0A151A0S9"/>
<dbReference type="RefSeq" id="WP_061855713.1">
    <property type="nucleotide sequence ID" value="NZ_JAIEWX010000004.1"/>
</dbReference>
<organism evidence="2 3">
    <name type="scientific">Staphylococcus kloosii</name>
    <dbReference type="NCBI Taxonomy" id="29384"/>
    <lineage>
        <taxon>Bacteria</taxon>
        <taxon>Bacillati</taxon>
        <taxon>Bacillota</taxon>
        <taxon>Bacilli</taxon>
        <taxon>Bacillales</taxon>
        <taxon>Staphylococcaceae</taxon>
        <taxon>Staphylococcus</taxon>
    </lineage>
</organism>
<sequence>MSKILNTQLNGIFNRLEDQTLDIQMAAQCIVQAIGGEGIVYIKGYDDLKFFESYIVNSNEKLDSSEIMTDTIANTSIDTTDRVFLFAPFYTAEVQSDVETLINLDADFVLITNKPKETDFPDHLFHFVNLNTSRPIIYTEDYDKIITPHTMSFNYIYYEIYTQMIEMSRDLEL</sequence>
<dbReference type="Gene3D" id="3.40.50.10490">
    <property type="entry name" value="Glucose-6-phosphate isomerase like protein, domain 1"/>
    <property type="match status" value="1"/>
</dbReference>
<gene>
    <name evidence="2" type="ORF">A0131_11840</name>
</gene>
<evidence type="ECO:0000313" key="3">
    <source>
        <dbReference type="Proteomes" id="UP000075418"/>
    </source>
</evidence>
<dbReference type="EMBL" id="LUGM01000005">
    <property type="protein sequence ID" value="KYH13014.1"/>
    <property type="molecule type" value="Genomic_DNA"/>
</dbReference>
<dbReference type="Proteomes" id="UP000075418">
    <property type="component" value="Unassembled WGS sequence"/>
</dbReference>
<proteinExistence type="predicted"/>
<protein>
    <recommendedName>
        <fullName evidence="1">DUF2529 domain-containing protein</fullName>
    </recommendedName>
</protein>
<accession>A0A151A0S9</accession>
<evidence type="ECO:0000313" key="2">
    <source>
        <dbReference type="EMBL" id="KYH13014.1"/>
    </source>
</evidence>
<comment type="caution">
    <text evidence="2">The sequence shown here is derived from an EMBL/GenBank/DDBJ whole genome shotgun (WGS) entry which is preliminary data.</text>
</comment>
<feature type="domain" description="DUF2529" evidence="1">
    <location>
        <begin position="1"/>
        <end position="167"/>
    </location>
</feature>
<dbReference type="InterPro" id="IPR019676">
    <property type="entry name" value="DUF2529"/>
</dbReference>
<name>A0A151A0S9_9STAP</name>